<evidence type="ECO:0000313" key="3">
    <source>
        <dbReference type="Proteomes" id="UP001197247"/>
    </source>
</evidence>
<feature type="region of interest" description="Disordered" evidence="1">
    <location>
        <begin position="1"/>
        <end position="20"/>
    </location>
</feature>
<dbReference type="SUPFAM" id="SSF53756">
    <property type="entry name" value="UDP-Glycosyltransferase/glycogen phosphorylase"/>
    <property type="match status" value="1"/>
</dbReference>
<name>A0ABS5TQ80_9ACTN</name>
<dbReference type="Proteomes" id="UP001197247">
    <property type="component" value="Unassembled WGS sequence"/>
</dbReference>
<dbReference type="InterPro" id="IPR051199">
    <property type="entry name" value="LPS_LOS_Heptosyltrfase"/>
</dbReference>
<accession>A0ABS5TQ80</accession>
<dbReference type="Gene3D" id="3.40.50.2000">
    <property type="entry name" value="Glycogen Phosphorylase B"/>
    <property type="match status" value="2"/>
</dbReference>
<evidence type="ECO:0000256" key="1">
    <source>
        <dbReference type="SAM" id="MobiDB-lite"/>
    </source>
</evidence>
<sequence>MATAQNAERTRDPRGIIPPRVPRLPVFPSSRPIPKCLPPRLFGDLVDCLSPVMQPGGPRAPRSVLVIRTDEVAGLVMTLPLLTALRATWPQARITLVARGTRGELLRGGPLVDEVVAWPDRAEGPESLRGQFRCWRLARRLLRRTRPRGGRFDLALLPGAARQEGQRTARYVARAAARRVVGFDPADAGRDLLTDRVADTGPGTHPLRSGERPAGAVGVTITPDAYDAPGLSVIGPADRAAAATLLSPLAFSEGPVVAVEPGTHDPAVHAAALNQVHARLPVRVVLLGGLHDQPAAEVFVRSLAASVPLVSAVGRTRPRVTAALLAGSDLYLGGVGDAMHLASSVATPCVAVGAAVGVAGSGAGSAGAGVVHRHDGPWSAGSRLVVPTAPDPAGLLARTVLELLTGVAPQPPETLTDRRLPVTS</sequence>
<organism evidence="2 3">
    <name type="scientific">Kineosporia corallincola</name>
    <dbReference type="NCBI Taxonomy" id="2835133"/>
    <lineage>
        <taxon>Bacteria</taxon>
        <taxon>Bacillati</taxon>
        <taxon>Actinomycetota</taxon>
        <taxon>Actinomycetes</taxon>
        <taxon>Kineosporiales</taxon>
        <taxon>Kineosporiaceae</taxon>
        <taxon>Kineosporia</taxon>
    </lineage>
</organism>
<dbReference type="PANTHER" id="PTHR30160">
    <property type="entry name" value="TETRAACYLDISACCHARIDE 4'-KINASE-RELATED"/>
    <property type="match status" value="1"/>
</dbReference>
<proteinExistence type="predicted"/>
<comment type="caution">
    <text evidence="2">The sequence shown here is derived from an EMBL/GenBank/DDBJ whole genome shotgun (WGS) entry which is preliminary data.</text>
</comment>
<dbReference type="EMBL" id="JAHBAY010000011">
    <property type="protein sequence ID" value="MBT0772198.1"/>
    <property type="molecule type" value="Genomic_DNA"/>
</dbReference>
<protein>
    <submittedName>
        <fullName evidence="2">Glycosyltransferase family 9 protein</fullName>
    </submittedName>
</protein>
<evidence type="ECO:0000313" key="2">
    <source>
        <dbReference type="EMBL" id="MBT0772198.1"/>
    </source>
</evidence>
<reference evidence="2 3" key="1">
    <citation type="submission" date="2021-05" db="EMBL/GenBank/DDBJ databases">
        <title>Kineosporia and Streptomyces sp. nov. two new marine actinobacteria isolated from Coral.</title>
        <authorList>
            <person name="Buangrab K."/>
            <person name="Sutthacheep M."/>
            <person name="Yeemin T."/>
            <person name="Harunari E."/>
            <person name="Igarashi Y."/>
            <person name="Kanchanasin P."/>
            <person name="Tanasupawat S."/>
            <person name="Phongsopitanun W."/>
        </authorList>
    </citation>
    <scope>NUCLEOTIDE SEQUENCE [LARGE SCALE GENOMIC DNA]</scope>
    <source>
        <strain evidence="2 3">J2-2</strain>
    </source>
</reference>
<gene>
    <name evidence="2" type="ORF">KIH74_24855</name>
</gene>
<dbReference type="RefSeq" id="WP_214158576.1">
    <property type="nucleotide sequence ID" value="NZ_JAHBAY010000011.1"/>
</dbReference>
<keyword evidence="3" id="KW-1185">Reference proteome</keyword>